<dbReference type="InterPro" id="IPR006140">
    <property type="entry name" value="D-isomer_DH_NAD-bd"/>
</dbReference>
<keyword evidence="1" id="KW-0560">Oxidoreductase</keyword>
<dbReference type="EMBL" id="QJJK01000012">
    <property type="protein sequence ID" value="PXW54029.1"/>
    <property type="molecule type" value="Genomic_DNA"/>
</dbReference>
<dbReference type="InterPro" id="IPR029753">
    <property type="entry name" value="D-isomer_DH_CS"/>
</dbReference>
<dbReference type="OrthoDB" id="9793626at2"/>
<evidence type="ECO:0000256" key="1">
    <source>
        <dbReference type="ARBA" id="ARBA00023002"/>
    </source>
</evidence>
<evidence type="ECO:0000313" key="4">
    <source>
        <dbReference type="EMBL" id="PXW54029.1"/>
    </source>
</evidence>
<dbReference type="AlphaFoldDB" id="A0A2V3TYV2"/>
<dbReference type="Gene3D" id="3.40.50.720">
    <property type="entry name" value="NAD(P)-binding Rossmann-like Domain"/>
    <property type="match status" value="2"/>
</dbReference>
<name>A0A2V3TYV2_9HYPH</name>
<dbReference type="InterPro" id="IPR050223">
    <property type="entry name" value="D-isomer_2-hydroxyacid_DH"/>
</dbReference>
<accession>A0A2V3TYV2</accession>
<dbReference type="CDD" id="cd12167">
    <property type="entry name" value="2-Hacid_dh_8"/>
    <property type="match status" value="1"/>
</dbReference>
<dbReference type="RefSeq" id="WP_110377279.1">
    <property type="nucleotide sequence ID" value="NZ_JAHBRY010000002.1"/>
</dbReference>
<dbReference type="GO" id="GO:0016618">
    <property type="term" value="F:hydroxypyruvate reductase [NAD(P)H] activity"/>
    <property type="evidence" value="ECO:0007669"/>
    <property type="project" value="TreeGrafter"/>
</dbReference>
<organism evidence="4 5">
    <name type="scientific">Chelatococcus asaccharovorans</name>
    <dbReference type="NCBI Taxonomy" id="28210"/>
    <lineage>
        <taxon>Bacteria</taxon>
        <taxon>Pseudomonadati</taxon>
        <taxon>Pseudomonadota</taxon>
        <taxon>Alphaproteobacteria</taxon>
        <taxon>Hyphomicrobiales</taxon>
        <taxon>Chelatococcaceae</taxon>
        <taxon>Chelatococcus</taxon>
    </lineage>
</organism>
<comment type="caution">
    <text evidence="4">The sequence shown here is derived from an EMBL/GenBank/DDBJ whole genome shotgun (WGS) entry which is preliminary data.</text>
</comment>
<dbReference type="InterPro" id="IPR036291">
    <property type="entry name" value="NAD(P)-bd_dom_sf"/>
</dbReference>
<keyword evidence="5" id="KW-1185">Reference proteome</keyword>
<dbReference type="Proteomes" id="UP000248021">
    <property type="component" value="Unassembled WGS sequence"/>
</dbReference>
<keyword evidence="2" id="KW-0520">NAD</keyword>
<dbReference type="SUPFAM" id="SSF52283">
    <property type="entry name" value="Formate/glycerate dehydrogenase catalytic domain-like"/>
    <property type="match status" value="1"/>
</dbReference>
<dbReference type="GO" id="GO:0030267">
    <property type="term" value="F:glyoxylate reductase (NADPH) activity"/>
    <property type="evidence" value="ECO:0007669"/>
    <property type="project" value="TreeGrafter"/>
</dbReference>
<reference evidence="4 5" key="1">
    <citation type="submission" date="2018-05" db="EMBL/GenBank/DDBJ databases">
        <title>Genomic Encyclopedia of Type Strains, Phase IV (KMG-IV): sequencing the most valuable type-strain genomes for metagenomic binning, comparative biology and taxonomic classification.</title>
        <authorList>
            <person name="Goeker M."/>
        </authorList>
    </citation>
    <scope>NUCLEOTIDE SEQUENCE [LARGE SCALE GENOMIC DNA]</scope>
    <source>
        <strain evidence="4 5">DSM 6462</strain>
    </source>
</reference>
<sequence length="346" mass="37681">MHRPTPAHPPLARPTLAFAFDPERYDGALDSHDLGRLASIADILDDAPMQTYRDARAERLLAQADILVTGWRAPLLDTAALAQAPRLRLVGHLAATVKQFLPEEVWERGIQVTAAVNAVALPVVEFTLAAITFAGKRAFAQSQRYRQHREIAYSGRTTHDCGLLGKTVGIVGASRVGLRVLERLQAYDVEVLVYDPFLAREHAIALGAEKVDSLDDMIGRCDILSVHAPITDETINMLDARRLALLKDGATLINTARGILIDHAALVRELVSGRICASLDVTHPEPLPPDSPLFDLPNVFLTPHIAGPQGSERKRMLTAIVNDIERYVAGKPLLGQIARASLARIG</sequence>
<dbReference type="GO" id="GO:0051287">
    <property type="term" value="F:NAD binding"/>
    <property type="evidence" value="ECO:0007669"/>
    <property type="project" value="InterPro"/>
</dbReference>
<evidence type="ECO:0000256" key="2">
    <source>
        <dbReference type="ARBA" id="ARBA00023027"/>
    </source>
</evidence>
<protein>
    <submittedName>
        <fullName evidence="4">Phosphoglycerate dehydrogenase-like enzyme</fullName>
    </submittedName>
</protein>
<dbReference type="SUPFAM" id="SSF51735">
    <property type="entry name" value="NAD(P)-binding Rossmann-fold domains"/>
    <property type="match status" value="1"/>
</dbReference>
<gene>
    <name evidence="4" type="ORF">C7450_11258</name>
</gene>
<feature type="domain" description="D-isomer specific 2-hydroxyacid dehydrogenase NAD-binding" evidence="3">
    <location>
        <begin position="137"/>
        <end position="306"/>
    </location>
</feature>
<evidence type="ECO:0000313" key="5">
    <source>
        <dbReference type="Proteomes" id="UP000248021"/>
    </source>
</evidence>
<dbReference type="Pfam" id="PF02826">
    <property type="entry name" value="2-Hacid_dh_C"/>
    <property type="match status" value="1"/>
</dbReference>
<evidence type="ECO:0000259" key="3">
    <source>
        <dbReference type="Pfam" id="PF02826"/>
    </source>
</evidence>
<dbReference type="PROSITE" id="PS00670">
    <property type="entry name" value="D_2_HYDROXYACID_DH_2"/>
    <property type="match status" value="1"/>
</dbReference>
<dbReference type="PANTHER" id="PTHR10996">
    <property type="entry name" value="2-HYDROXYACID DEHYDROGENASE-RELATED"/>
    <property type="match status" value="1"/>
</dbReference>
<dbReference type="GO" id="GO:0005829">
    <property type="term" value="C:cytosol"/>
    <property type="evidence" value="ECO:0007669"/>
    <property type="project" value="TreeGrafter"/>
</dbReference>
<proteinExistence type="predicted"/>
<dbReference type="PANTHER" id="PTHR10996:SF178">
    <property type="entry name" value="2-HYDROXYACID DEHYDROGENASE YGL185C-RELATED"/>
    <property type="match status" value="1"/>
</dbReference>